<accession>A0A329MSD5</accession>
<dbReference type="Proteomes" id="UP000250369">
    <property type="component" value="Unassembled WGS sequence"/>
</dbReference>
<sequence>MERMVLRGMKRSWKRKFSAMLALTMAVGGFSNMAAPHKAAADPSVPLPAWKNDAEFWLKADEGVTTATYAAGSGVEKWDNQAGTVRFDVYGGPGYKAAGANFNPVVTFSNTGNTLNDLRQYLRGNEQIDFTDAYAVFKADSGNGGALVGSTTRNGGHGAALFAVDTRGLYLGNINGSYKNINFPDTESSRYQLVEYDTSGTTDTATVTGEQRSFPAPDYSTFSFTPMIGGTKEGSSGRNYYNYNGELAEVIVFSGTTAPYRNQIQSYLALKYGLTLNKGETDYVNSQGTSIWSAAANTGYKNRITGIGRDSGSSLNQGQSKSQDAGALVTIAAGNDMKASNQEIAGGSIADGDFLIFGDNGDSKSPAYQTLADSTNLKRMDREFKVSKTGSWIGKSVTLKLDTLAAPGATHLLVSSNGIFDGSSAQYPLSPEGQVTINGSDLGVTSYFTFAKEEELKGPGGVTNGLQLWLHPGEGIAVGNNQPVNKWEDQSLSGNDATVSSTGKKPMYKDNSANNVNFNPVVEFDGETYLDLQLAKLPTGTGPRTIIGIGQPNDIAGNRYIVSWGSPANGAGMGIASLSGKGAFVGWNNNDLYTDNNFWKVGIPDEIFVTYDASRMATLYSKMKTIEGPVSKNWNTGSTAAKLGSSLAGGEFWNGTIGDVIVYDRALTDQERLKVSSYLAIKYGYSLDSNYVNSANDVVWAKDTAYADNIAGIAYDKKGLLTQKQSQSRSKNDGKQISVGLGAIKQTNSANTTAFTSVNSQYLIWGDNGKELTTFGSPVSIADNTSWKPAERIWKVQNTNNVGAVQLSIPKSAFAAGTQASDIKLLVGSDSVFATATTITVQESGNVFVVDNAMLPTGYFTFAVKEQAPAKAPGGVNGASLWLKADKDAAADAAKQLTGWNDQTGTNQFTVNGAPVYKADVANFNPAVTFENTTKPNQNPNQYLIGDKPITYQDGYAVFKQKDGTIIGSAAPRAGGYGVGIFSKWGKLYVGNGAPGTYRGFSFNDASRYYLAAFDAAAAIQSQGRLNGTPQTVAGNNSFNKIDFTPVIGGTFGGGNSNNWSHFKGDLAEVVLYPSSNTELEKQQIESYLALKYGLTLNSGKTDYIAGNGSDKMWTASNNVGYGKRITGVGRDDGSDLLQKQSKSQDAGALVTIALGSAVQMTNSGNANTINTDSSFLVFSDNDATAKYETSVEEALGHTLKQLTRVFKVEKTNWQDRNITLKLDKTAENPAVLYYLIIDGANSGITLDAAGQATFDSGKLATGSTFTFAKVYKNDLQSSISGAKSLTAASYTPDSWGTLQSALANAEAVLNDPSSTQEQVDAALAALEAARAGLSTGADKVKDKADEIQNEITLGSLKPGDYTTGSWQALTGALDEAKALLDRSPQATAVELGKALSKLEAARGTLVDLSQLRAKEAEIAAEQLQATNYTADSWQAMQRALTAAHAVLADPNATQTEVDAAKDALSAARAALVPAADKTALQTKVTEAESLTEESYTPDSWAALQKALANADTVLNDPNATQEEIDTAKDALEAAKAGLNSTAVQLQTKVAAIQGEIQIGDLKPDDYTANSWKALTDALDEAQALLNRTPSASEDELGQTLSKVQIARGTLVDLSQLRAKETEASSVTGAVYTPESWQALQIALKDARAILSKPEATQAEVDAAKAALEAARAALELAVIDKSALQAKQNEIAAKNLASGNFTQTSWQALQAAITAANAVLNNPIATQTEVNAALYTLKAAYAGLILVNTGGSGDGGNGGGSGSTPAPNKDELTVDVIIGGDKKAGFSKLKIERTKHNDGRITDQVIFDAKTAKEVADKAVNAKEHVARIVILDEKDEVSEMNVSVPLDSLKILEDNHIDLEIYSENASIHVPNASLKGLKDPLYFRFVPVKDQVLRSKVEEEARTDKAVRRLAGNHPVETVGRPMTIETNLPERPVTLTLPISEDALPKDAKERQAYLNDLAVFIKTTDGEKAIVIGELVTQASGELWLRFSSNKFGTFTILHVEGLADKKSGVYHKKYIDGYPDGSFGPDRSVTRAEMAAMLVKSELAEAEAAGQAGYTDVPAQHWAASYVKEASSAGLMSGYQDGTFKLEGTITRAEMATIIYNYLKLDSKEDAKTYTDTAGHWAEGIIAAVYETGIMTGYPTGEFRPDQSLTRSEAVIIVNMLLGRGPLFDTPGSSWQDVDTSHWAYGHIEEASQNHSFKTGEEGEEIWLAH</sequence>
<gene>
    <name evidence="3" type="ORF">DQG23_04765</name>
</gene>
<dbReference type="InterPro" id="IPR001119">
    <property type="entry name" value="SLH_dom"/>
</dbReference>
<feature type="domain" description="SLH" evidence="2">
    <location>
        <begin position="1988"/>
        <end position="2055"/>
    </location>
</feature>
<feature type="chain" id="PRO_5038624064" description="SLH domain-containing protein" evidence="1">
    <location>
        <begin position="35"/>
        <end position="2216"/>
    </location>
</feature>
<dbReference type="Pfam" id="PF07554">
    <property type="entry name" value="FIVAR"/>
    <property type="match status" value="7"/>
</dbReference>
<dbReference type="Pfam" id="PF26628">
    <property type="entry name" value="DUF8202"/>
    <property type="match status" value="3"/>
</dbReference>
<comment type="caution">
    <text evidence="3">The sequence shown here is derived from an EMBL/GenBank/DDBJ whole genome shotgun (WGS) entry which is preliminary data.</text>
</comment>
<dbReference type="PROSITE" id="PS51272">
    <property type="entry name" value="SLH"/>
    <property type="match status" value="3"/>
</dbReference>
<evidence type="ECO:0000313" key="4">
    <source>
        <dbReference type="Proteomes" id="UP000250369"/>
    </source>
</evidence>
<organism evidence="3 4">
    <name type="scientific">Paenibacillus contaminans</name>
    <dbReference type="NCBI Taxonomy" id="450362"/>
    <lineage>
        <taxon>Bacteria</taxon>
        <taxon>Bacillati</taxon>
        <taxon>Bacillota</taxon>
        <taxon>Bacilli</taxon>
        <taxon>Bacillales</taxon>
        <taxon>Paenibacillaceae</taxon>
        <taxon>Paenibacillus</taxon>
    </lineage>
</organism>
<feature type="signal peptide" evidence="1">
    <location>
        <begin position="1"/>
        <end position="34"/>
    </location>
</feature>
<dbReference type="Gene3D" id="2.60.120.200">
    <property type="match status" value="1"/>
</dbReference>
<dbReference type="PANTHER" id="PTHR43308">
    <property type="entry name" value="OUTER MEMBRANE PROTEIN ALPHA-RELATED"/>
    <property type="match status" value="1"/>
</dbReference>
<dbReference type="SUPFAM" id="SSF49899">
    <property type="entry name" value="Concanavalin A-like lectins/glucanases"/>
    <property type="match status" value="1"/>
</dbReference>
<protein>
    <recommendedName>
        <fullName evidence="2">SLH domain-containing protein</fullName>
    </recommendedName>
</protein>
<keyword evidence="4" id="KW-1185">Reference proteome</keyword>
<feature type="domain" description="SLH" evidence="2">
    <location>
        <begin position="2056"/>
        <end position="2119"/>
    </location>
</feature>
<evidence type="ECO:0000256" key="1">
    <source>
        <dbReference type="SAM" id="SignalP"/>
    </source>
</evidence>
<name>A0A329MSD5_9BACL</name>
<dbReference type="InterPro" id="IPR013320">
    <property type="entry name" value="ConA-like_dom_sf"/>
</dbReference>
<dbReference type="EMBL" id="QMFB01000002">
    <property type="protein sequence ID" value="RAV22266.1"/>
    <property type="molecule type" value="Genomic_DNA"/>
</dbReference>
<dbReference type="InterPro" id="IPR051465">
    <property type="entry name" value="Cell_Envelope_Struct_Comp"/>
</dbReference>
<feature type="domain" description="SLH" evidence="2">
    <location>
        <begin position="2120"/>
        <end position="2178"/>
    </location>
</feature>
<evidence type="ECO:0000259" key="2">
    <source>
        <dbReference type="PROSITE" id="PS51272"/>
    </source>
</evidence>
<reference evidence="3 4" key="1">
    <citation type="journal article" date="2009" name="Int. J. Syst. Evol. Microbiol.">
        <title>Paenibacillus contaminans sp. nov., isolated from a contaminated laboratory plate.</title>
        <authorList>
            <person name="Chou J.H."/>
            <person name="Lee J.H."/>
            <person name="Lin M.C."/>
            <person name="Chang P.S."/>
            <person name="Arun A.B."/>
            <person name="Young C.C."/>
            <person name="Chen W.M."/>
        </authorList>
    </citation>
    <scope>NUCLEOTIDE SEQUENCE [LARGE SCALE GENOMIC DNA]</scope>
    <source>
        <strain evidence="3 4">CKOBP-6</strain>
    </source>
</reference>
<proteinExistence type="predicted"/>
<dbReference type="InterPro" id="IPR058515">
    <property type="entry name" value="DUF8202"/>
</dbReference>
<evidence type="ECO:0000313" key="3">
    <source>
        <dbReference type="EMBL" id="RAV22266.1"/>
    </source>
</evidence>
<keyword evidence="1" id="KW-0732">Signal</keyword>
<dbReference type="Pfam" id="PF00395">
    <property type="entry name" value="SLH"/>
    <property type="match status" value="3"/>
</dbReference>
<dbReference type="Gene3D" id="1.20.1270.70">
    <property type="entry name" value="Designed single chain three-helix bundle"/>
    <property type="match status" value="7"/>
</dbReference>